<dbReference type="AlphaFoldDB" id="A0A5B6UWT1"/>
<comment type="caution">
    <text evidence="1">The sequence shown here is derived from an EMBL/GenBank/DDBJ whole genome shotgun (WGS) entry which is preliminary data.</text>
</comment>
<dbReference type="EMBL" id="SMMG02000009">
    <property type="protein sequence ID" value="KAA3461728.1"/>
    <property type="molecule type" value="Genomic_DNA"/>
</dbReference>
<evidence type="ECO:0000313" key="2">
    <source>
        <dbReference type="Proteomes" id="UP000325315"/>
    </source>
</evidence>
<dbReference type="OrthoDB" id="1739513at2759"/>
<reference evidence="2" key="1">
    <citation type="journal article" date="2019" name="Plant Biotechnol. J.">
        <title>Genome sequencing of the Australian wild diploid species Gossypium australe highlights disease resistance and delayed gland morphogenesis.</title>
        <authorList>
            <person name="Cai Y."/>
            <person name="Cai X."/>
            <person name="Wang Q."/>
            <person name="Wang P."/>
            <person name="Zhang Y."/>
            <person name="Cai C."/>
            <person name="Xu Y."/>
            <person name="Wang K."/>
            <person name="Zhou Z."/>
            <person name="Wang C."/>
            <person name="Geng S."/>
            <person name="Li B."/>
            <person name="Dong Q."/>
            <person name="Hou Y."/>
            <person name="Wang H."/>
            <person name="Ai P."/>
            <person name="Liu Z."/>
            <person name="Yi F."/>
            <person name="Sun M."/>
            <person name="An G."/>
            <person name="Cheng J."/>
            <person name="Zhang Y."/>
            <person name="Shi Q."/>
            <person name="Xie Y."/>
            <person name="Shi X."/>
            <person name="Chang Y."/>
            <person name="Huang F."/>
            <person name="Chen Y."/>
            <person name="Hong S."/>
            <person name="Mi L."/>
            <person name="Sun Q."/>
            <person name="Zhang L."/>
            <person name="Zhou B."/>
            <person name="Peng R."/>
            <person name="Zhang X."/>
            <person name="Liu F."/>
        </authorList>
    </citation>
    <scope>NUCLEOTIDE SEQUENCE [LARGE SCALE GENOMIC DNA]</scope>
    <source>
        <strain evidence="2">cv. PA1801</strain>
    </source>
</reference>
<evidence type="ECO:0000313" key="1">
    <source>
        <dbReference type="EMBL" id="KAA3461728.1"/>
    </source>
</evidence>
<sequence length="66" mass="7309">MSSHWPFATWGVNILGLFPIATTQNKFIVVMAYNSVKTPQTNEQVEAMNKNILIALKKKMGEAKGA</sequence>
<keyword evidence="2" id="KW-1185">Reference proteome</keyword>
<protein>
    <submittedName>
        <fullName evidence="1">Gypsy retrotransposon integrase-like protein 1</fullName>
    </submittedName>
</protein>
<gene>
    <name evidence="1" type="ORF">EPI10_028278</name>
</gene>
<accession>A0A5B6UWT1</accession>
<name>A0A5B6UWT1_9ROSI</name>
<organism evidence="1 2">
    <name type="scientific">Gossypium australe</name>
    <dbReference type="NCBI Taxonomy" id="47621"/>
    <lineage>
        <taxon>Eukaryota</taxon>
        <taxon>Viridiplantae</taxon>
        <taxon>Streptophyta</taxon>
        <taxon>Embryophyta</taxon>
        <taxon>Tracheophyta</taxon>
        <taxon>Spermatophyta</taxon>
        <taxon>Magnoliopsida</taxon>
        <taxon>eudicotyledons</taxon>
        <taxon>Gunneridae</taxon>
        <taxon>Pentapetalae</taxon>
        <taxon>rosids</taxon>
        <taxon>malvids</taxon>
        <taxon>Malvales</taxon>
        <taxon>Malvaceae</taxon>
        <taxon>Malvoideae</taxon>
        <taxon>Gossypium</taxon>
    </lineage>
</organism>
<dbReference type="Proteomes" id="UP000325315">
    <property type="component" value="Unassembled WGS sequence"/>
</dbReference>
<proteinExistence type="predicted"/>